<dbReference type="OrthoDB" id="1685298at2759"/>
<evidence type="ECO:0000313" key="3">
    <source>
        <dbReference type="EMBL" id="VVB04135.1"/>
    </source>
</evidence>
<dbReference type="Gene3D" id="3.30.63.10">
    <property type="entry name" value="Guanylate Kinase phosphate binding domain"/>
    <property type="match status" value="1"/>
</dbReference>
<name>A0A565BRY4_9BRAS</name>
<protein>
    <recommendedName>
        <fullName evidence="2">Guanylate kinase/L-type calcium channel beta subunit domain-containing protein</fullName>
    </recommendedName>
</protein>
<feature type="domain" description="Guanylate kinase/L-type calcium channel beta subunit" evidence="2">
    <location>
        <begin position="39"/>
        <end position="82"/>
    </location>
</feature>
<dbReference type="Proteomes" id="UP000489600">
    <property type="component" value="Unassembled WGS sequence"/>
</dbReference>
<dbReference type="InterPro" id="IPR027417">
    <property type="entry name" value="P-loop_NTPase"/>
</dbReference>
<dbReference type="SUPFAM" id="SSF52540">
    <property type="entry name" value="P-loop containing nucleoside triphosphate hydrolases"/>
    <property type="match status" value="1"/>
</dbReference>
<evidence type="ECO:0000259" key="2">
    <source>
        <dbReference type="Pfam" id="PF00625"/>
    </source>
</evidence>
<reference evidence="3" key="1">
    <citation type="submission" date="2019-07" db="EMBL/GenBank/DDBJ databases">
        <authorList>
            <person name="Dittberner H."/>
        </authorList>
    </citation>
    <scope>NUCLEOTIDE SEQUENCE [LARGE SCALE GENOMIC DNA]</scope>
</reference>
<gene>
    <name evidence="3" type="ORF">ANE_LOCUS14579</name>
</gene>
<dbReference type="Pfam" id="PF00625">
    <property type="entry name" value="Guanylate_kin"/>
    <property type="match status" value="1"/>
</dbReference>
<keyword evidence="4" id="KW-1185">Reference proteome</keyword>
<proteinExistence type="predicted"/>
<evidence type="ECO:0000256" key="1">
    <source>
        <dbReference type="ARBA" id="ARBA00022679"/>
    </source>
</evidence>
<dbReference type="GO" id="GO:0005829">
    <property type="term" value="C:cytosol"/>
    <property type="evidence" value="ECO:0007669"/>
    <property type="project" value="TreeGrafter"/>
</dbReference>
<organism evidence="3 4">
    <name type="scientific">Arabis nemorensis</name>
    <dbReference type="NCBI Taxonomy" id="586526"/>
    <lineage>
        <taxon>Eukaryota</taxon>
        <taxon>Viridiplantae</taxon>
        <taxon>Streptophyta</taxon>
        <taxon>Embryophyta</taxon>
        <taxon>Tracheophyta</taxon>
        <taxon>Spermatophyta</taxon>
        <taxon>Magnoliopsida</taxon>
        <taxon>eudicotyledons</taxon>
        <taxon>Gunneridae</taxon>
        <taxon>Pentapetalae</taxon>
        <taxon>rosids</taxon>
        <taxon>malvids</taxon>
        <taxon>Brassicales</taxon>
        <taxon>Brassicaceae</taxon>
        <taxon>Arabideae</taxon>
        <taxon>Arabis</taxon>
    </lineage>
</organism>
<dbReference type="PANTHER" id="PTHR23117">
    <property type="entry name" value="GUANYLATE KINASE-RELATED"/>
    <property type="match status" value="1"/>
</dbReference>
<accession>A0A565BRY4</accession>
<sequence>MFASVESPFVREQRKLLLGVKESGSKTPKNFVAMKCLERGSKVHFSDKTAMEKEIKDGRFLDFASVHGNRYGTSIQSVEVVTDIACC</sequence>
<evidence type="ECO:0000313" key="4">
    <source>
        <dbReference type="Proteomes" id="UP000489600"/>
    </source>
</evidence>
<dbReference type="InterPro" id="IPR008145">
    <property type="entry name" value="GK/Ca_channel_bsu"/>
</dbReference>
<dbReference type="AlphaFoldDB" id="A0A565BRY4"/>
<dbReference type="EMBL" id="CABITT030000005">
    <property type="protein sequence ID" value="VVB04135.1"/>
    <property type="molecule type" value="Genomic_DNA"/>
</dbReference>
<comment type="caution">
    <text evidence="3">The sequence shown here is derived from an EMBL/GenBank/DDBJ whole genome shotgun (WGS) entry which is preliminary data.</text>
</comment>
<dbReference type="PANTHER" id="PTHR23117:SF13">
    <property type="entry name" value="GUANYLATE KINASE"/>
    <property type="match status" value="1"/>
</dbReference>
<keyword evidence="1" id="KW-0808">Transferase</keyword>
<dbReference type="GO" id="GO:0004385">
    <property type="term" value="F:GMP kinase activity"/>
    <property type="evidence" value="ECO:0007669"/>
    <property type="project" value="TreeGrafter"/>
</dbReference>